<dbReference type="Proteomes" id="UP001430172">
    <property type="component" value="Unassembled WGS sequence"/>
</dbReference>
<reference evidence="7" key="1">
    <citation type="submission" date="2021-02" db="EMBL/GenBank/DDBJ databases">
        <title>Phycicoccus sp. MQZ13P-5T, whole genome shotgun sequence.</title>
        <authorList>
            <person name="Tuo L."/>
        </authorList>
    </citation>
    <scope>NUCLEOTIDE SEQUENCE</scope>
    <source>
        <strain evidence="7">MQZ13P-5</strain>
    </source>
</reference>
<gene>
    <name evidence="7" type="ORF">JQN70_00575</name>
</gene>
<name>A0ABS2CID6_9MICO</name>
<feature type="chain" id="PRO_5045716615" evidence="6">
    <location>
        <begin position="18"/>
        <end position="313"/>
    </location>
</feature>
<sequence length="313" mass="32823">MKRALLTLAVPPLLVLAGCGSSSEAGGSGEAALGVSAAFYPLQWVSEQIGGDLVDVRSLTKPGAEPHDLELTPKDVGEMAQSDVVVYLEGFQPAVDDAVRSQAEDAGFDVSSAADLSLAATEEGHDHSGESEDEHAAHEGGKDPHFWLDPVRFEKVATAVGERFATADPAHAAQYRAGAARVVAELSTLDEDYRTGLASCASTDLVTGHAAFAYLAQRYGLSQEGIAGISPDAEPDAATLRDLAAHVEEHHVKTVYAETLVSPALAETLARETGATVAVLDPIEGITETSKGTDYLEVMRSNLATLEKGQQCR</sequence>
<evidence type="ECO:0000256" key="2">
    <source>
        <dbReference type="ARBA" id="ARBA00022448"/>
    </source>
</evidence>
<evidence type="ECO:0000256" key="6">
    <source>
        <dbReference type="SAM" id="SignalP"/>
    </source>
</evidence>
<feature type="signal peptide" evidence="6">
    <location>
        <begin position="1"/>
        <end position="17"/>
    </location>
</feature>
<evidence type="ECO:0000313" key="8">
    <source>
        <dbReference type="Proteomes" id="UP001430172"/>
    </source>
</evidence>
<organism evidence="7 8">
    <name type="scientific">Phycicoccus sonneratiae</name>
    <dbReference type="NCBI Taxonomy" id="2807628"/>
    <lineage>
        <taxon>Bacteria</taxon>
        <taxon>Bacillati</taxon>
        <taxon>Actinomycetota</taxon>
        <taxon>Actinomycetes</taxon>
        <taxon>Micrococcales</taxon>
        <taxon>Intrasporangiaceae</taxon>
        <taxon>Phycicoccus</taxon>
    </lineage>
</organism>
<accession>A0ABS2CID6</accession>
<feature type="compositionally biased region" description="Basic and acidic residues" evidence="5">
    <location>
        <begin position="122"/>
        <end position="145"/>
    </location>
</feature>
<dbReference type="PANTHER" id="PTHR42953:SF3">
    <property type="entry name" value="HIGH-AFFINITY ZINC UPTAKE SYSTEM PROTEIN ZNUA"/>
    <property type="match status" value="1"/>
</dbReference>
<dbReference type="RefSeq" id="WP_204129365.1">
    <property type="nucleotide sequence ID" value="NZ_JAFDVD010000001.1"/>
</dbReference>
<keyword evidence="3 6" id="KW-0732">Signal</keyword>
<dbReference type="InterPro" id="IPR050492">
    <property type="entry name" value="Bact_metal-bind_prot9"/>
</dbReference>
<feature type="region of interest" description="Disordered" evidence="5">
    <location>
        <begin position="119"/>
        <end position="145"/>
    </location>
</feature>
<dbReference type="EMBL" id="JAFDVD010000001">
    <property type="protein sequence ID" value="MBM6398874.1"/>
    <property type="molecule type" value="Genomic_DNA"/>
</dbReference>
<keyword evidence="2 4" id="KW-0813">Transport</keyword>
<evidence type="ECO:0000256" key="3">
    <source>
        <dbReference type="ARBA" id="ARBA00022729"/>
    </source>
</evidence>
<evidence type="ECO:0000313" key="7">
    <source>
        <dbReference type="EMBL" id="MBM6398874.1"/>
    </source>
</evidence>
<protein>
    <submittedName>
        <fullName evidence="7">Zinc ABC transporter substrate-binding protein</fullName>
    </submittedName>
</protein>
<dbReference type="InterPro" id="IPR006128">
    <property type="entry name" value="Lipoprotein_PsaA-like"/>
</dbReference>
<keyword evidence="8" id="KW-1185">Reference proteome</keyword>
<dbReference type="Pfam" id="PF01297">
    <property type="entry name" value="ZnuA"/>
    <property type="match status" value="1"/>
</dbReference>
<dbReference type="PROSITE" id="PS51257">
    <property type="entry name" value="PROKAR_LIPOPROTEIN"/>
    <property type="match status" value="1"/>
</dbReference>
<dbReference type="SUPFAM" id="SSF53807">
    <property type="entry name" value="Helical backbone' metal receptor"/>
    <property type="match status" value="1"/>
</dbReference>
<dbReference type="PANTHER" id="PTHR42953">
    <property type="entry name" value="HIGH-AFFINITY ZINC UPTAKE SYSTEM PROTEIN ZNUA-RELATED"/>
    <property type="match status" value="1"/>
</dbReference>
<dbReference type="Gene3D" id="3.40.50.1980">
    <property type="entry name" value="Nitrogenase molybdenum iron protein domain"/>
    <property type="match status" value="2"/>
</dbReference>
<dbReference type="PRINTS" id="PR00690">
    <property type="entry name" value="ADHESNFAMILY"/>
</dbReference>
<comment type="caution">
    <text evidence="7">The sequence shown here is derived from an EMBL/GenBank/DDBJ whole genome shotgun (WGS) entry which is preliminary data.</text>
</comment>
<evidence type="ECO:0000256" key="4">
    <source>
        <dbReference type="RuleBase" id="RU003512"/>
    </source>
</evidence>
<evidence type="ECO:0000256" key="1">
    <source>
        <dbReference type="ARBA" id="ARBA00011028"/>
    </source>
</evidence>
<evidence type="ECO:0000256" key="5">
    <source>
        <dbReference type="SAM" id="MobiDB-lite"/>
    </source>
</evidence>
<proteinExistence type="inferred from homology"/>
<comment type="similarity">
    <text evidence="1 4">Belongs to the bacterial solute-binding protein 9 family.</text>
</comment>
<dbReference type="InterPro" id="IPR006127">
    <property type="entry name" value="ZnuA-like"/>
</dbReference>